<evidence type="ECO:0000313" key="4">
    <source>
        <dbReference type="Proteomes" id="UP000247476"/>
    </source>
</evidence>
<organism evidence="3 4">
    <name type="scientific">Paenibacillus flagellatus</name>
    <dbReference type="NCBI Taxonomy" id="2211139"/>
    <lineage>
        <taxon>Bacteria</taxon>
        <taxon>Bacillati</taxon>
        <taxon>Bacillota</taxon>
        <taxon>Bacilli</taxon>
        <taxon>Bacillales</taxon>
        <taxon>Paenibacillaceae</taxon>
        <taxon>Paenibacillus</taxon>
    </lineage>
</organism>
<dbReference type="Pfam" id="PF04233">
    <property type="entry name" value="Phage_Mu_F"/>
    <property type="match status" value="1"/>
</dbReference>
<dbReference type="Pfam" id="PF03496">
    <property type="entry name" value="ADPrib_exo_Tox"/>
    <property type="match status" value="1"/>
</dbReference>
<feature type="domain" description="ADP ribosyltransferase" evidence="1">
    <location>
        <begin position="366"/>
        <end position="528"/>
    </location>
</feature>
<dbReference type="GO" id="GO:0005576">
    <property type="term" value="C:extracellular region"/>
    <property type="evidence" value="ECO:0007669"/>
    <property type="project" value="InterPro"/>
</dbReference>
<dbReference type="EMBL" id="QJVJ01000001">
    <property type="protein sequence ID" value="PYI57031.1"/>
    <property type="molecule type" value="Genomic_DNA"/>
</dbReference>
<dbReference type="AlphaFoldDB" id="A0A2V5KBT9"/>
<dbReference type="Gene3D" id="3.90.176.10">
    <property type="entry name" value="Toxin ADP-ribosyltransferase, Chain A, domain 1"/>
    <property type="match status" value="1"/>
</dbReference>
<accession>A0A2V5KBT9</accession>
<comment type="caution">
    <text evidence="3">The sequence shown here is derived from an EMBL/GenBank/DDBJ whole genome shotgun (WGS) entry which is preliminary data.</text>
</comment>
<dbReference type="NCBIfam" id="TIGR01641">
    <property type="entry name" value="phageSPP1_gp7"/>
    <property type="match status" value="1"/>
</dbReference>
<evidence type="ECO:0000259" key="1">
    <source>
        <dbReference type="Pfam" id="PF03496"/>
    </source>
</evidence>
<sequence>MKSAEYWQQRSEQVAKLQHEKTDAYITKVKREYDRALKTIKADIDSFHRRFAVNNEISMAEARKLLTKGELKEFRMTLEEFTAKAKDNADGRWTQMLNNVYYRTRITRLEALQIQIRQQAEMLAGGEQTGTRALLKDVYSDTYYRTMYELQKGTGFGASFARLDPDGLEKVTATEWLGSNYSKRIWGNRNKLVNELRTRLAQSIIRGDSADRMTDMLAERMGVAKSNAARLIRTESSFMVGEATAAAYFENGIVDKYEILATLDGKTSAICRGMDGHVFELRDREVNVNYPPFHSNCRTTVVPFFHEEIDAGERIARDEEGKSYFVPGDIKYEDWKKQYVDSPNPPKSGIIDQISYRKFSNVAELKEWENKVTPPWLDSLSEDERKSIVRYTGSSYVEINENLRNGGGQERYDELARYISAGINKFELKDNITVYRGMRSNIFGVPAEDLVGVEFTEKAFWSTSMIEEKQFSGLLQMEIRVPAKSRGAPINPLSEYKDEEYEFLLDAGTHFRIVEASEEDGRLKLIVEVIADAD</sequence>
<dbReference type="InterPro" id="IPR006528">
    <property type="entry name" value="Phage_head_morphogenesis_dom"/>
</dbReference>
<gene>
    <name evidence="3" type="ORF">DLM86_00860</name>
</gene>
<dbReference type="PROSITE" id="PS51996">
    <property type="entry name" value="TR_MART"/>
    <property type="match status" value="1"/>
</dbReference>
<protein>
    <submittedName>
        <fullName evidence="3">Phage head morphogenesis protein</fullName>
    </submittedName>
</protein>
<dbReference type="SUPFAM" id="SSF56399">
    <property type="entry name" value="ADP-ribosylation"/>
    <property type="match status" value="1"/>
</dbReference>
<dbReference type="RefSeq" id="WP_110838072.1">
    <property type="nucleotide sequence ID" value="NZ_QJVJ01000001.1"/>
</dbReference>
<dbReference type="InterPro" id="IPR003540">
    <property type="entry name" value="ADP-ribosyltransferase"/>
</dbReference>
<dbReference type="Proteomes" id="UP000247476">
    <property type="component" value="Unassembled WGS sequence"/>
</dbReference>
<feature type="domain" description="Phage head morphogenesis" evidence="2">
    <location>
        <begin position="195"/>
        <end position="301"/>
    </location>
</feature>
<proteinExistence type="predicted"/>
<name>A0A2V5KBT9_9BACL</name>
<reference evidence="3 4" key="1">
    <citation type="submission" date="2018-05" db="EMBL/GenBank/DDBJ databases">
        <title>Paenibacillus flagellatus sp. nov., isolated from selenium mineral soil.</title>
        <authorList>
            <person name="Dai X."/>
        </authorList>
    </citation>
    <scope>NUCLEOTIDE SEQUENCE [LARGE SCALE GENOMIC DNA]</scope>
    <source>
        <strain evidence="3 4">DXL2</strain>
    </source>
</reference>
<evidence type="ECO:0000313" key="3">
    <source>
        <dbReference type="EMBL" id="PYI57031.1"/>
    </source>
</evidence>
<dbReference type="OrthoDB" id="9765386at2"/>
<evidence type="ECO:0000259" key="2">
    <source>
        <dbReference type="Pfam" id="PF04233"/>
    </source>
</evidence>
<keyword evidence="4" id="KW-1185">Reference proteome</keyword>